<dbReference type="GO" id="GO:0006493">
    <property type="term" value="P:protein O-linked glycosylation"/>
    <property type="evidence" value="ECO:0007669"/>
    <property type="project" value="TreeGrafter"/>
</dbReference>
<dbReference type="SUPFAM" id="SSF48452">
    <property type="entry name" value="TPR-like"/>
    <property type="match status" value="1"/>
</dbReference>
<feature type="domain" description="Conserved hypothetical protein CHP03032" evidence="2">
    <location>
        <begin position="26"/>
        <end position="337"/>
    </location>
</feature>
<dbReference type="PROSITE" id="PS50005">
    <property type="entry name" value="TPR"/>
    <property type="match status" value="1"/>
</dbReference>
<dbReference type="SUPFAM" id="SSF53756">
    <property type="entry name" value="UDP-Glycosyltransferase/glycogen phosphorylase"/>
    <property type="match status" value="1"/>
</dbReference>
<evidence type="ECO:0000256" key="1">
    <source>
        <dbReference type="PROSITE-ProRule" id="PRU00339"/>
    </source>
</evidence>
<dbReference type="InterPro" id="IPR011990">
    <property type="entry name" value="TPR-like_helical_dom_sf"/>
</dbReference>
<dbReference type="Pfam" id="PF16261">
    <property type="entry name" value="DUF4915"/>
    <property type="match status" value="1"/>
</dbReference>
<evidence type="ECO:0000313" key="3">
    <source>
        <dbReference type="EMBL" id="AGC72171.1"/>
    </source>
</evidence>
<evidence type="ECO:0000259" key="2">
    <source>
        <dbReference type="Pfam" id="PF16261"/>
    </source>
</evidence>
<dbReference type="SUPFAM" id="SSF50969">
    <property type="entry name" value="YVTN repeat-like/Quinoprotein amine dehydrogenase"/>
    <property type="match status" value="1"/>
</dbReference>
<dbReference type="EMBL" id="JX649894">
    <property type="protein sequence ID" value="AGC72171.1"/>
    <property type="molecule type" value="Genomic_DNA"/>
</dbReference>
<dbReference type="NCBIfam" id="TIGR03032">
    <property type="entry name" value="TIGR03032 family protein"/>
    <property type="match status" value="1"/>
</dbReference>
<dbReference type="AlphaFoldDB" id="L7VXJ1"/>
<dbReference type="SMART" id="SM00028">
    <property type="entry name" value="TPR"/>
    <property type="match status" value="3"/>
</dbReference>
<dbReference type="Gene3D" id="3.40.50.11380">
    <property type="match status" value="1"/>
</dbReference>
<dbReference type="PANTHER" id="PTHR44998">
    <property type="match status" value="1"/>
</dbReference>
<proteinExistence type="predicted"/>
<reference evidence="3" key="1">
    <citation type="submission" date="2012-09" db="EMBL/GenBank/DDBJ databases">
        <title>Metagenomic Characterization of a Microbial Community in Wastewater Detects High Levels of Antibiotic Resistance.</title>
        <authorList>
            <person name="Abrams M."/>
            <person name="Caldwell A."/>
            <person name="Vandaei E."/>
            <person name="Lee W."/>
            <person name="Perrott J."/>
            <person name="Khan S.Y."/>
            <person name="Ta J."/>
            <person name="Romero D."/>
            <person name="Nguyen V."/>
            <person name="Pourmand N."/>
            <person name="Ouverney C.C."/>
        </authorList>
    </citation>
    <scope>NUCLEOTIDE SEQUENCE</scope>
</reference>
<sequence length="948" mass="104501">MDQMTDDASKPDPIVQEIRFEYTPVLPDILNHLNASLLVTTYQAGKLLVLGTSGKQMKVSLVNYEQPMGIGVDTDRIAIGSKRQIHFLVAAHETATGLSPVGTYDGCFVPRSSFSTGAIHGHDLAWGRDGLWVVNTLFSCLCTLHDGFSFVPRWRPRFITELIDQDRCHLNGLAMVHGVPRFVTVLAESNEPAGWRPTKATSGAIIDVASGETVARGLSMPHSPRLHGNRFWVLNSGRGALSMVDLPSGKVETVEQFPGYTRGLTFSGQFAFVGLSKIRETAVFGGVPIAEHRENLKCGVAVFDMASGRSVAAFQFLTGVSEIFAVEIVPNLACPYIPGSASESNDRDVWIVPSPQMAPPKNEPTLPIYARPLSHSVANVPDLIQRGQWAHRQGRLTDAATHLEEAVDRLRAAVTMADDKPRKAKLASALVDLGNLRQDQQLPLDALALYEEALIFDPECLAARQNLGYLCANRGDCEAAMSHYEELVRLAPTPLNQLLLATTLPVVYESSDALARWRERQLGVLRGMVASDIHVEAVERPLPTSFYWAYQGANDREVMTARGRIIQGVVATLQLDAASLQRRRQARADGRWRIGLVSAYLRDHTIGRLNVGRVEKLDRRQFHLSLLGPYRKEDAIQKRFVAAVDRFAPLPPDLETARKLLLEWDLDLLLFPDVGMDPLVSTLAFSRVAPVQCATWGHPDTTGSSTIDYFLSSELLEGANAQSHYTETLVLGKRLGVWYERPQVGALNSLATALGLSPDRHWYVCPQTTFKFHPDFDTILAKILSEDPAGELLVMSGNTANWTTLLRNRWEQTLGKDVNRVRFLSPLPRPDFLRLLAIAPVVLDPLPFGGGNSSYEALGVGTPVVTCPSEFLRGRITQALYRAMDLDGDNSLVVATSDEYVAQSVRLASDPSYRRTCSENIRSRSSSLFENLDEVRSPGQRSELSANL</sequence>
<dbReference type="InterPro" id="IPR017481">
    <property type="entry name" value="CHP03032"/>
</dbReference>
<dbReference type="InterPro" id="IPR011044">
    <property type="entry name" value="Quino_amine_DH_bsu"/>
</dbReference>
<dbReference type="PANTHER" id="PTHR44998:SF1">
    <property type="entry name" value="UDP-N-ACETYLGLUCOSAMINE--PEPTIDE N-ACETYLGLUCOSAMINYLTRANSFERASE 110 KDA SUBUNIT"/>
    <property type="match status" value="1"/>
</dbReference>
<dbReference type="Gene3D" id="3.40.50.2000">
    <property type="entry name" value="Glycogen Phosphorylase B"/>
    <property type="match status" value="1"/>
</dbReference>
<feature type="repeat" description="TPR" evidence="1">
    <location>
        <begin position="461"/>
        <end position="494"/>
    </location>
</feature>
<dbReference type="GO" id="GO:0016757">
    <property type="term" value="F:glycosyltransferase activity"/>
    <property type="evidence" value="ECO:0007669"/>
    <property type="project" value="TreeGrafter"/>
</dbReference>
<accession>L7VXJ1</accession>
<organism evidence="3">
    <name type="scientific">uncultured bacterium A1Q1_fos_962</name>
    <dbReference type="NCBI Taxonomy" id="1256592"/>
    <lineage>
        <taxon>Bacteria</taxon>
        <taxon>environmental samples</taxon>
    </lineage>
</organism>
<dbReference type="InterPro" id="IPR019734">
    <property type="entry name" value="TPR_rpt"/>
</dbReference>
<name>L7VXJ1_9BACT</name>
<dbReference type="Gene3D" id="1.25.40.10">
    <property type="entry name" value="Tetratricopeptide repeat domain"/>
    <property type="match status" value="1"/>
</dbReference>
<protein>
    <submittedName>
        <fullName evidence="3">TPR repeat protein</fullName>
    </submittedName>
</protein>
<keyword evidence="1" id="KW-0802">TPR repeat</keyword>